<proteinExistence type="inferred from homology"/>
<dbReference type="RefSeq" id="WP_039488145.1">
    <property type="nucleotide sequence ID" value="NZ_JASGWX010000007.1"/>
</dbReference>
<keyword evidence="5" id="KW-1185">Reference proteome</keyword>
<comment type="caution">
    <text evidence="4">The sequence shown here is derived from an EMBL/GenBank/DDBJ whole genome shotgun (WGS) entry which is preliminary data.</text>
</comment>
<dbReference type="PANTHER" id="PTHR12215:SF10">
    <property type="entry name" value="L-AMINOADIPATE-SEMIALDEHYDE DEHYDROGENASE-PHOSPHOPANTETHEINYL TRANSFERASE"/>
    <property type="match status" value="1"/>
</dbReference>
<accession>A0ABT9GET5</accession>
<dbReference type="InterPro" id="IPR050559">
    <property type="entry name" value="P-Pant_transferase_sf"/>
</dbReference>
<protein>
    <submittedName>
        <fullName evidence="4">4'-phosphopantetheinyl transferase superfamily protein</fullName>
    </submittedName>
</protein>
<evidence type="ECO:0000256" key="2">
    <source>
        <dbReference type="ARBA" id="ARBA00022679"/>
    </source>
</evidence>
<dbReference type="Gene3D" id="3.90.470.20">
    <property type="entry name" value="4'-phosphopantetheinyl transferase domain"/>
    <property type="match status" value="1"/>
</dbReference>
<dbReference type="PANTHER" id="PTHR12215">
    <property type="entry name" value="PHOSPHOPANTETHEINE TRANSFERASE"/>
    <property type="match status" value="1"/>
</dbReference>
<comment type="similarity">
    <text evidence="1">Belongs to the P-Pant transferase superfamily. Gsp/Sfp/HetI/AcpT family.</text>
</comment>
<evidence type="ECO:0000259" key="3">
    <source>
        <dbReference type="Pfam" id="PF01648"/>
    </source>
</evidence>
<name>A0ABT9GET5_9GAMM</name>
<feature type="domain" description="4'-phosphopantetheinyl transferase" evidence="3">
    <location>
        <begin position="134"/>
        <end position="212"/>
    </location>
</feature>
<dbReference type="EMBL" id="JASGWX010000007">
    <property type="protein sequence ID" value="MDP4484382.1"/>
    <property type="molecule type" value="Genomic_DNA"/>
</dbReference>
<dbReference type="SUPFAM" id="SSF56214">
    <property type="entry name" value="4'-phosphopantetheinyl transferase"/>
    <property type="match status" value="1"/>
</dbReference>
<dbReference type="GO" id="GO:0016740">
    <property type="term" value="F:transferase activity"/>
    <property type="evidence" value="ECO:0007669"/>
    <property type="project" value="UniProtKB-KW"/>
</dbReference>
<keyword evidence="2 4" id="KW-0808">Transferase</keyword>
<reference evidence="4 5" key="1">
    <citation type="submission" date="2023-04" db="EMBL/GenBank/DDBJ databases">
        <title>Novel Pseudoalteromonas species isolated from Pacific coral.</title>
        <authorList>
            <person name="Videau P."/>
            <person name="Shlafstein M.D."/>
            <person name="Oline D.K."/>
            <person name="Strangman W.K."/>
            <person name="Hahnke R.L."/>
            <person name="Saw J.H."/>
            <person name="Ushijima B."/>
        </authorList>
    </citation>
    <scope>NUCLEOTIDE SEQUENCE [LARGE SCALE GENOMIC DNA]</scope>
    <source>
        <strain evidence="4 5">LMG 14908</strain>
    </source>
</reference>
<sequence length="255" mass="28707">MTEHYFKNALSITSTQLANLSLASNSILLFNAKTLELSDFNLPDCLSPFELNIINRRKSPQAKQEYLATRLLLKHLIKVAQPQHARVALNKISTEFDEASSKLQIHVNGDVINTCISHSHGLVGVALNFDKSEFGFDIEKVSLKRPFEKLAKHFYHNDEITLITEPTNTQAQADTFFRIWTLKESLAKATSRPIAKLLSPNVFDELNSAKLSACSNRVTVVDSSDSNACFDVSVVHKKSTDWRCFLLTDFINQFC</sequence>
<gene>
    <name evidence="4" type="ORF">QDH73_10200</name>
</gene>
<evidence type="ECO:0000256" key="1">
    <source>
        <dbReference type="ARBA" id="ARBA00010990"/>
    </source>
</evidence>
<dbReference type="InterPro" id="IPR008278">
    <property type="entry name" value="4-PPantetheinyl_Trfase_dom"/>
</dbReference>
<organism evidence="4 5">
    <name type="scientific">Pseudoalteromonas distincta</name>
    <dbReference type="NCBI Taxonomy" id="77608"/>
    <lineage>
        <taxon>Bacteria</taxon>
        <taxon>Pseudomonadati</taxon>
        <taxon>Pseudomonadota</taxon>
        <taxon>Gammaproteobacteria</taxon>
        <taxon>Alteromonadales</taxon>
        <taxon>Pseudoalteromonadaceae</taxon>
        <taxon>Pseudoalteromonas</taxon>
    </lineage>
</organism>
<evidence type="ECO:0000313" key="5">
    <source>
        <dbReference type="Proteomes" id="UP001242314"/>
    </source>
</evidence>
<dbReference type="Pfam" id="PF01648">
    <property type="entry name" value="ACPS"/>
    <property type="match status" value="1"/>
</dbReference>
<evidence type="ECO:0000313" key="4">
    <source>
        <dbReference type="EMBL" id="MDP4484382.1"/>
    </source>
</evidence>
<dbReference type="Proteomes" id="UP001242314">
    <property type="component" value="Unassembled WGS sequence"/>
</dbReference>
<dbReference type="InterPro" id="IPR037143">
    <property type="entry name" value="4-PPantetheinyl_Trfase_dom_sf"/>
</dbReference>